<evidence type="ECO:0000256" key="1">
    <source>
        <dbReference type="ARBA" id="ARBA00005854"/>
    </source>
</evidence>
<dbReference type="Proteomes" id="UP000051804">
    <property type="component" value="Unassembled WGS sequence"/>
</dbReference>
<dbReference type="GO" id="GO:0008652">
    <property type="term" value="P:amino acid biosynthetic process"/>
    <property type="evidence" value="ECO:0007669"/>
    <property type="project" value="UniProtKB-KW"/>
</dbReference>
<dbReference type="OrthoDB" id="9805416at2"/>
<evidence type="ECO:0000259" key="7">
    <source>
        <dbReference type="Pfam" id="PF02826"/>
    </source>
</evidence>
<dbReference type="STRING" id="1291734.FD02_GL001370"/>
<dbReference type="Pfam" id="PF00389">
    <property type="entry name" value="2-Hacid_dh"/>
    <property type="match status" value="1"/>
</dbReference>
<keyword evidence="3 5" id="KW-0560">Oxidoreductase</keyword>
<dbReference type="InterPro" id="IPR029752">
    <property type="entry name" value="D-isomer_DH_CS1"/>
</dbReference>
<dbReference type="InterPro" id="IPR006140">
    <property type="entry name" value="D-isomer_DH_NAD-bd"/>
</dbReference>
<evidence type="ECO:0000259" key="6">
    <source>
        <dbReference type="Pfam" id="PF00389"/>
    </source>
</evidence>
<dbReference type="CDD" id="cd12177">
    <property type="entry name" value="2-Hacid_dh_12"/>
    <property type="match status" value="1"/>
</dbReference>
<gene>
    <name evidence="8" type="ORF">FD02_GL001370</name>
</gene>
<dbReference type="InterPro" id="IPR006139">
    <property type="entry name" value="D-isomer_2_OHA_DH_cat_dom"/>
</dbReference>
<accession>A0A0R1JNC6</accession>
<evidence type="ECO:0000313" key="8">
    <source>
        <dbReference type="EMBL" id="KRK72950.1"/>
    </source>
</evidence>
<keyword evidence="4" id="KW-0520">NAD</keyword>
<evidence type="ECO:0000313" key="9">
    <source>
        <dbReference type="Proteomes" id="UP000051804"/>
    </source>
</evidence>
<dbReference type="PATRIC" id="fig|1291734.4.peg.1409"/>
<keyword evidence="9" id="KW-1185">Reference proteome</keyword>
<evidence type="ECO:0000256" key="2">
    <source>
        <dbReference type="ARBA" id="ARBA00022605"/>
    </source>
</evidence>
<dbReference type="RefSeq" id="WP_056950892.1">
    <property type="nucleotide sequence ID" value="NZ_AZDJ01000016.1"/>
</dbReference>
<dbReference type="AlphaFoldDB" id="A0A0R1JNC6"/>
<dbReference type="PANTHER" id="PTHR42789">
    <property type="entry name" value="D-ISOMER SPECIFIC 2-HYDROXYACID DEHYDROGENASE FAMILY PROTEIN (AFU_ORTHOLOGUE AFUA_6G10090)"/>
    <property type="match status" value="1"/>
</dbReference>
<proteinExistence type="inferred from homology"/>
<feature type="domain" description="D-isomer specific 2-hydroxyacid dehydrogenase catalytic" evidence="6">
    <location>
        <begin position="32"/>
        <end position="323"/>
    </location>
</feature>
<dbReference type="SUPFAM" id="SSF51735">
    <property type="entry name" value="NAD(P)-binding Rossmann-fold domains"/>
    <property type="match status" value="1"/>
</dbReference>
<dbReference type="SUPFAM" id="SSF52283">
    <property type="entry name" value="Formate/glycerate dehydrogenase catalytic domain-like"/>
    <property type="match status" value="1"/>
</dbReference>
<comment type="caution">
    <text evidence="8">The sequence shown here is derived from an EMBL/GenBank/DDBJ whole genome shotgun (WGS) entry which is preliminary data.</text>
</comment>
<dbReference type="PROSITE" id="PS00065">
    <property type="entry name" value="D_2_HYDROXYACID_DH_1"/>
    <property type="match status" value="1"/>
</dbReference>
<keyword evidence="2" id="KW-0028">Amino-acid biosynthesis</keyword>
<dbReference type="InterPro" id="IPR050857">
    <property type="entry name" value="D-2-hydroxyacid_DH"/>
</dbReference>
<dbReference type="EMBL" id="AZDJ01000016">
    <property type="protein sequence ID" value="KRK72950.1"/>
    <property type="molecule type" value="Genomic_DNA"/>
</dbReference>
<dbReference type="GO" id="GO:0016616">
    <property type="term" value="F:oxidoreductase activity, acting on the CH-OH group of donors, NAD or NADP as acceptor"/>
    <property type="evidence" value="ECO:0007669"/>
    <property type="project" value="InterPro"/>
</dbReference>
<organism evidence="8 9">
    <name type="scientific">Lacticaseibacillus nasuensis JCM 17158</name>
    <dbReference type="NCBI Taxonomy" id="1291734"/>
    <lineage>
        <taxon>Bacteria</taxon>
        <taxon>Bacillati</taxon>
        <taxon>Bacillota</taxon>
        <taxon>Bacilli</taxon>
        <taxon>Lactobacillales</taxon>
        <taxon>Lactobacillaceae</taxon>
        <taxon>Lacticaseibacillus</taxon>
    </lineage>
</organism>
<feature type="domain" description="D-isomer specific 2-hydroxyacid dehydrogenase NAD-binding" evidence="7">
    <location>
        <begin position="116"/>
        <end position="292"/>
    </location>
</feature>
<dbReference type="Pfam" id="PF02826">
    <property type="entry name" value="2-Hacid_dh_C"/>
    <property type="match status" value="1"/>
</dbReference>
<name>A0A0R1JNC6_9LACO</name>
<protein>
    <submittedName>
        <fullName evidence="8">D-isomer specific 2-hydroxyacid dehydrogenase family protein</fullName>
    </submittedName>
</protein>
<comment type="similarity">
    <text evidence="1 5">Belongs to the D-isomer specific 2-hydroxyacid dehydrogenase family.</text>
</comment>
<evidence type="ECO:0000256" key="3">
    <source>
        <dbReference type="ARBA" id="ARBA00023002"/>
    </source>
</evidence>
<reference evidence="8 9" key="1">
    <citation type="journal article" date="2015" name="Genome Announc.">
        <title>Expanding the biotechnology potential of lactobacilli through comparative genomics of 213 strains and associated genera.</title>
        <authorList>
            <person name="Sun Z."/>
            <person name="Harris H.M."/>
            <person name="McCann A."/>
            <person name="Guo C."/>
            <person name="Argimon S."/>
            <person name="Zhang W."/>
            <person name="Yang X."/>
            <person name="Jeffery I.B."/>
            <person name="Cooney J.C."/>
            <person name="Kagawa T.F."/>
            <person name="Liu W."/>
            <person name="Song Y."/>
            <person name="Salvetti E."/>
            <person name="Wrobel A."/>
            <person name="Rasinkangas P."/>
            <person name="Parkhill J."/>
            <person name="Rea M.C."/>
            <person name="O'Sullivan O."/>
            <person name="Ritari J."/>
            <person name="Douillard F.P."/>
            <person name="Paul Ross R."/>
            <person name="Yang R."/>
            <person name="Briner A.E."/>
            <person name="Felis G.E."/>
            <person name="de Vos W.M."/>
            <person name="Barrangou R."/>
            <person name="Klaenhammer T.R."/>
            <person name="Caufield P.W."/>
            <person name="Cui Y."/>
            <person name="Zhang H."/>
            <person name="O'Toole P.W."/>
        </authorList>
    </citation>
    <scope>NUCLEOTIDE SEQUENCE [LARGE SCALE GENOMIC DNA]</scope>
    <source>
        <strain evidence="8 9">JCM 17158</strain>
    </source>
</reference>
<sequence length="333" mass="35222">MENRIAIVNSSSFGEVFTDHLDRLKAIGPVERFRFPSDIGGAELASALTGFNLIIASVTPTFSAEFFAHKDELKLIARHGIGYNNVDLAAARAHGTVVAIVPALVERNAVAENNITNLLAVMRKTVPATARVKAGKWVERADFLGHGLSNKTVGVIGVGNIGSRLVEICSYGFQDRVLSYDPFKSRLEIEQFGAEVATLPQLLAEADVILLAASLTPSSTGILDADALSQTKPGVYISNAARGALIDEAAMLAALHSGQVAGYAADVLSVEPAPASHPFLQEAQVVVTPHTSAYTTECLRGMGEKCVADVEAVVAGRLPERAVQPVADWLPAE</sequence>
<dbReference type="GO" id="GO:0051287">
    <property type="term" value="F:NAD binding"/>
    <property type="evidence" value="ECO:0007669"/>
    <property type="project" value="InterPro"/>
</dbReference>
<evidence type="ECO:0000256" key="5">
    <source>
        <dbReference type="RuleBase" id="RU003719"/>
    </source>
</evidence>
<dbReference type="PANTHER" id="PTHR42789:SF1">
    <property type="entry name" value="D-ISOMER SPECIFIC 2-HYDROXYACID DEHYDROGENASE FAMILY PROTEIN (AFU_ORTHOLOGUE AFUA_6G10090)"/>
    <property type="match status" value="1"/>
</dbReference>
<evidence type="ECO:0000256" key="4">
    <source>
        <dbReference type="ARBA" id="ARBA00023027"/>
    </source>
</evidence>
<dbReference type="Gene3D" id="3.40.50.720">
    <property type="entry name" value="NAD(P)-binding Rossmann-like Domain"/>
    <property type="match status" value="2"/>
</dbReference>
<dbReference type="InterPro" id="IPR036291">
    <property type="entry name" value="NAD(P)-bd_dom_sf"/>
</dbReference>